<name>A0A2I0TV87_LIMLA</name>
<evidence type="ECO:0000259" key="1">
    <source>
        <dbReference type="Pfam" id="PF00757"/>
    </source>
</evidence>
<dbReference type="SMART" id="SM00261">
    <property type="entry name" value="FU"/>
    <property type="match status" value="1"/>
</dbReference>
<dbReference type="InterPro" id="IPR009030">
    <property type="entry name" value="Growth_fac_rcpt_cys_sf"/>
</dbReference>
<reference evidence="3" key="2">
    <citation type="submission" date="2017-12" db="EMBL/GenBank/DDBJ databases">
        <title>Genome sequence of the Bar-tailed Godwit (Limosa lapponica baueri).</title>
        <authorList>
            <person name="Lima N.C.B."/>
            <person name="Parody-Merino A.M."/>
            <person name="Battley P.F."/>
            <person name="Fidler A.E."/>
            <person name="Prosdocimi F."/>
        </authorList>
    </citation>
    <scope>NUCLEOTIDE SEQUENCE [LARGE SCALE GENOMIC DNA]</scope>
</reference>
<dbReference type="InterPro" id="IPR006211">
    <property type="entry name" value="Furin-like_Cys-rich_dom"/>
</dbReference>
<dbReference type="OrthoDB" id="5809444at2759"/>
<feature type="domain" description="Furin-like cysteine-rich" evidence="1">
    <location>
        <begin position="3"/>
        <end position="108"/>
    </location>
</feature>
<protein>
    <submittedName>
        <fullName evidence="2">Insulin-like growth factor 1 receptor</fullName>
    </submittedName>
</protein>
<organism evidence="2 3">
    <name type="scientific">Limosa lapponica baueri</name>
    <dbReference type="NCBI Taxonomy" id="1758121"/>
    <lineage>
        <taxon>Eukaryota</taxon>
        <taxon>Metazoa</taxon>
        <taxon>Chordata</taxon>
        <taxon>Craniata</taxon>
        <taxon>Vertebrata</taxon>
        <taxon>Euteleostomi</taxon>
        <taxon>Archelosauria</taxon>
        <taxon>Archosauria</taxon>
        <taxon>Dinosauria</taxon>
        <taxon>Saurischia</taxon>
        <taxon>Theropoda</taxon>
        <taxon>Coelurosauria</taxon>
        <taxon>Aves</taxon>
        <taxon>Neognathae</taxon>
        <taxon>Neoaves</taxon>
        <taxon>Charadriiformes</taxon>
        <taxon>Scolopacidae</taxon>
        <taxon>Limosa</taxon>
    </lineage>
</organism>
<keyword evidence="2" id="KW-0675">Receptor</keyword>
<evidence type="ECO:0000313" key="2">
    <source>
        <dbReference type="EMBL" id="PKU37724.1"/>
    </source>
</evidence>
<dbReference type="SUPFAM" id="SSF57184">
    <property type="entry name" value="Growth factor receptor domain"/>
    <property type="match status" value="1"/>
</dbReference>
<sequence length="137" mass="15383">MTKKVCPSSCGKRACTDQNECCHPECLGSCTAPDNNTACVACRNYYYEGVCMPTCPPNTYKFEGWRCVTKEFCSKVPATETSEYERFVIHNDECMAECPSGFIRNGSQSWSDVCLRFSYFASGLSKQPYLPADPWKS</sequence>
<dbReference type="Gene3D" id="3.80.20.20">
    <property type="entry name" value="Receptor L-domain"/>
    <property type="match status" value="1"/>
</dbReference>
<proteinExistence type="predicted"/>
<evidence type="ECO:0000313" key="3">
    <source>
        <dbReference type="Proteomes" id="UP000233556"/>
    </source>
</evidence>
<gene>
    <name evidence="2" type="ORF">llap_11974</name>
</gene>
<dbReference type="InterPro" id="IPR006212">
    <property type="entry name" value="Furin_repeat"/>
</dbReference>
<dbReference type="Gene3D" id="2.10.220.10">
    <property type="entry name" value="Hormone Receptor, Insulin-like Growth Factor Receptor 1, Chain A, domain 2"/>
    <property type="match status" value="1"/>
</dbReference>
<dbReference type="InterPro" id="IPR036941">
    <property type="entry name" value="Rcpt_L-dom_sf"/>
</dbReference>
<dbReference type="FunFam" id="3.80.20.20:FF:000020">
    <property type="entry name" value="Tyrosine-protein kinase receptor"/>
    <property type="match status" value="1"/>
</dbReference>
<dbReference type="EMBL" id="KZ507013">
    <property type="protein sequence ID" value="PKU37724.1"/>
    <property type="molecule type" value="Genomic_DNA"/>
</dbReference>
<dbReference type="Proteomes" id="UP000233556">
    <property type="component" value="Unassembled WGS sequence"/>
</dbReference>
<dbReference type="CDD" id="cd00064">
    <property type="entry name" value="FU"/>
    <property type="match status" value="1"/>
</dbReference>
<reference evidence="3" key="1">
    <citation type="submission" date="2017-11" db="EMBL/GenBank/DDBJ databases">
        <authorList>
            <person name="Lima N.C."/>
            <person name="Parody-Merino A.M."/>
            <person name="Battley P.F."/>
            <person name="Fidler A.E."/>
            <person name="Prosdocimi F."/>
        </authorList>
    </citation>
    <scope>NUCLEOTIDE SEQUENCE [LARGE SCALE GENOMIC DNA]</scope>
</reference>
<dbReference type="Pfam" id="PF00757">
    <property type="entry name" value="Furin-like"/>
    <property type="match status" value="1"/>
</dbReference>
<accession>A0A2I0TV87</accession>
<keyword evidence="3" id="KW-1185">Reference proteome</keyword>
<dbReference type="AlphaFoldDB" id="A0A2I0TV87"/>